<accession>A0ABD1XYE2</accession>
<dbReference type="Gene3D" id="2.40.50.140">
    <property type="entry name" value="Nucleic acid-binding proteins"/>
    <property type="match status" value="1"/>
</dbReference>
<feature type="region of interest" description="Disordered" evidence="1">
    <location>
        <begin position="446"/>
        <end position="472"/>
    </location>
</feature>
<dbReference type="EMBL" id="JBHFFA010000007">
    <property type="protein sequence ID" value="KAL2613973.1"/>
    <property type="molecule type" value="Genomic_DNA"/>
</dbReference>
<feature type="region of interest" description="Disordered" evidence="1">
    <location>
        <begin position="1"/>
        <end position="40"/>
    </location>
</feature>
<feature type="compositionally biased region" description="Polar residues" evidence="1">
    <location>
        <begin position="96"/>
        <end position="113"/>
    </location>
</feature>
<comment type="caution">
    <text evidence="3">The sequence shown here is derived from an EMBL/GenBank/DDBJ whole genome shotgun (WGS) entry which is preliminary data.</text>
</comment>
<sequence>MVGHGEDEDLELLLSMQDDDENVNATETPPSSPPACVKSSPVRAVENGGFYGKKIEAKTEADAADAENLAFSRRMAEIRASSAAKAKGAVSRKLNVESTHSRNSTIQRSSTADTLGYCSDEETPKTRKAISMDAFKEVVKDTLQSENKKQACPNVKQASQQGLSITSIDVEYFSGLKIKDRLLPPAEVYQKLEDLRFVRLPAIKMANECGKFAGSWATVAILVDKGQPRQSSAGKNFVIWKLGTLNSTAVSLFLFGDAYKVHWKQQPGSILACFSANVRADPKTKEPSLSVFRGDQILPLGTSANFAICNGIRKDGTKCIVAIDKWAQQQKYKTNRPELNGGKISIVGPGYERGHVKRKPLDSPEKENNIFRPLKIVTTSQLKCMLSEEKLATKSYFQGKRFLETMADRAVGIRRPTVTGELKITPSKTEKRTPLVETSKNLNALNTGSSDLARKGNLKDSSISTSRKEHETLEPLGSKVIDAQHSKSKGVGVNSEADGGEIEIDWNEGPEDDMVYALSRFGAVHSVVT</sequence>
<dbReference type="AlphaFoldDB" id="A0ABD1XYE2"/>
<evidence type="ECO:0000313" key="3">
    <source>
        <dbReference type="EMBL" id="KAL2613973.1"/>
    </source>
</evidence>
<feature type="compositionally biased region" description="Acidic residues" evidence="1">
    <location>
        <begin position="1"/>
        <end position="22"/>
    </location>
</feature>
<dbReference type="InterPro" id="IPR012340">
    <property type="entry name" value="NA-bd_OB-fold"/>
</dbReference>
<feature type="domain" description="MCM10 OB-fold" evidence="2">
    <location>
        <begin position="173"/>
        <end position="298"/>
    </location>
</feature>
<organism evidence="3 4">
    <name type="scientific">Riccia fluitans</name>
    <dbReference type="NCBI Taxonomy" id="41844"/>
    <lineage>
        <taxon>Eukaryota</taxon>
        <taxon>Viridiplantae</taxon>
        <taxon>Streptophyta</taxon>
        <taxon>Embryophyta</taxon>
        <taxon>Marchantiophyta</taxon>
        <taxon>Marchantiopsida</taxon>
        <taxon>Marchantiidae</taxon>
        <taxon>Marchantiales</taxon>
        <taxon>Ricciaceae</taxon>
        <taxon>Riccia</taxon>
    </lineage>
</organism>
<name>A0ABD1XYE2_9MARC</name>
<dbReference type="Proteomes" id="UP001605036">
    <property type="component" value="Unassembled WGS sequence"/>
</dbReference>
<keyword evidence="4" id="KW-1185">Reference proteome</keyword>
<reference evidence="3 4" key="1">
    <citation type="submission" date="2024-09" db="EMBL/GenBank/DDBJ databases">
        <title>Chromosome-scale assembly of Riccia fluitans.</title>
        <authorList>
            <person name="Paukszto L."/>
            <person name="Sawicki J."/>
            <person name="Karawczyk K."/>
            <person name="Piernik-Szablinska J."/>
            <person name="Szczecinska M."/>
            <person name="Mazdziarz M."/>
        </authorList>
    </citation>
    <scope>NUCLEOTIDE SEQUENCE [LARGE SCALE GENOMIC DNA]</scope>
    <source>
        <strain evidence="3">Rf_01</strain>
        <tissue evidence="3">Aerial parts of the thallus</tissue>
    </source>
</reference>
<evidence type="ECO:0000259" key="2">
    <source>
        <dbReference type="Pfam" id="PF22379"/>
    </source>
</evidence>
<dbReference type="PANTHER" id="PTHR13454">
    <property type="entry name" value="PROTEIN MCM10 HOMOLOG"/>
    <property type="match status" value="1"/>
</dbReference>
<evidence type="ECO:0000313" key="4">
    <source>
        <dbReference type="Proteomes" id="UP001605036"/>
    </source>
</evidence>
<proteinExistence type="predicted"/>
<protein>
    <recommendedName>
        <fullName evidence="2">MCM10 OB-fold domain-containing protein</fullName>
    </recommendedName>
</protein>
<evidence type="ECO:0000256" key="1">
    <source>
        <dbReference type="SAM" id="MobiDB-lite"/>
    </source>
</evidence>
<dbReference type="InterPro" id="IPR040184">
    <property type="entry name" value="Mcm10"/>
</dbReference>
<dbReference type="Pfam" id="PF22379">
    <property type="entry name" value="OB_MCM10"/>
    <property type="match status" value="1"/>
</dbReference>
<dbReference type="InterPro" id="IPR055065">
    <property type="entry name" value="OB_MCM10"/>
</dbReference>
<dbReference type="PANTHER" id="PTHR13454:SF11">
    <property type="entry name" value="PROTEIN MCM10 HOMOLOG"/>
    <property type="match status" value="1"/>
</dbReference>
<feature type="region of interest" description="Disordered" evidence="1">
    <location>
        <begin position="89"/>
        <end position="123"/>
    </location>
</feature>
<gene>
    <name evidence="3" type="ORF">R1flu_025665</name>
</gene>